<dbReference type="SUPFAM" id="SSF89442">
    <property type="entry name" value="Hypothetical protein YojF"/>
    <property type="match status" value="1"/>
</dbReference>
<sequence length="119" mass="13384">MQSIRKEDVQQALDRLSNQQVYVHLESNQGAYTQGAYPSANKGPFHHTGVFIRNAGIRYSHGKITGDGPFRIGLKMEFGWVYAEGLTDWEQDDQGRILFVGYDLEGRLAVALDLSQQPL</sequence>
<proteinExistence type="predicted"/>
<dbReference type="RefSeq" id="WP_209812339.1">
    <property type="nucleotide sequence ID" value="NZ_JAGGKT010000019.1"/>
</dbReference>
<comment type="caution">
    <text evidence="1">The sequence shown here is derived from an EMBL/GenBank/DDBJ whole genome shotgun (WGS) entry which is preliminary data.</text>
</comment>
<accession>A0ABS4GVQ6</accession>
<keyword evidence="2" id="KW-1185">Reference proteome</keyword>
<evidence type="ECO:0008006" key="3">
    <source>
        <dbReference type="Google" id="ProtNLM"/>
    </source>
</evidence>
<dbReference type="Proteomes" id="UP001519343">
    <property type="component" value="Unassembled WGS sequence"/>
</dbReference>
<evidence type="ECO:0000313" key="2">
    <source>
        <dbReference type="Proteomes" id="UP001519343"/>
    </source>
</evidence>
<organism evidence="1 2">
    <name type="scientific">Ammoniphilus resinae</name>
    <dbReference type="NCBI Taxonomy" id="861532"/>
    <lineage>
        <taxon>Bacteria</taxon>
        <taxon>Bacillati</taxon>
        <taxon>Bacillota</taxon>
        <taxon>Bacilli</taxon>
        <taxon>Bacillales</taxon>
        <taxon>Paenibacillaceae</taxon>
        <taxon>Aneurinibacillus group</taxon>
        <taxon>Ammoniphilus</taxon>
    </lineage>
</organism>
<dbReference type="Pfam" id="PF08830">
    <property type="entry name" value="DUF1806"/>
    <property type="match status" value="1"/>
</dbReference>
<dbReference type="InterPro" id="IPR014934">
    <property type="entry name" value="DUF1806"/>
</dbReference>
<dbReference type="Gene3D" id="2.70.180.10">
    <property type="entry name" value="Hypothetical protein YojF"/>
    <property type="match status" value="1"/>
</dbReference>
<protein>
    <recommendedName>
        <fullName evidence="3">DUF1806 family protein</fullName>
    </recommendedName>
</protein>
<name>A0ABS4GVQ6_9BACL</name>
<dbReference type="InterPro" id="IPR036492">
    <property type="entry name" value="YojF_sf"/>
</dbReference>
<reference evidence="1 2" key="1">
    <citation type="submission" date="2021-03" db="EMBL/GenBank/DDBJ databases">
        <title>Genomic Encyclopedia of Type Strains, Phase IV (KMG-IV): sequencing the most valuable type-strain genomes for metagenomic binning, comparative biology and taxonomic classification.</title>
        <authorList>
            <person name="Goeker M."/>
        </authorList>
    </citation>
    <scope>NUCLEOTIDE SEQUENCE [LARGE SCALE GENOMIC DNA]</scope>
    <source>
        <strain evidence="1 2">DSM 24738</strain>
    </source>
</reference>
<evidence type="ECO:0000313" key="1">
    <source>
        <dbReference type="EMBL" id="MBP1934341.1"/>
    </source>
</evidence>
<gene>
    <name evidence="1" type="ORF">J2Z37_004361</name>
</gene>
<dbReference type="EMBL" id="JAGGKT010000019">
    <property type="protein sequence ID" value="MBP1934341.1"/>
    <property type="molecule type" value="Genomic_DNA"/>
</dbReference>